<evidence type="ECO:0000256" key="6">
    <source>
        <dbReference type="ARBA" id="ARBA00022842"/>
    </source>
</evidence>
<dbReference type="PANTHER" id="PTHR37311">
    <property type="entry name" value="2-PHOSPHOSULFOLACTATE PHOSPHATASE-RELATED"/>
    <property type="match status" value="1"/>
</dbReference>
<dbReference type="SUPFAM" id="SSF142823">
    <property type="entry name" value="ComB-like"/>
    <property type="match status" value="1"/>
</dbReference>
<keyword evidence="6" id="KW-0460">Magnesium</keyword>
<dbReference type="Pfam" id="PF04029">
    <property type="entry name" value="2-ph_phosp"/>
    <property type="match status" value="1"/>
</dbReference>
<name>A0A1Q2L3T7_9BACL</name>
<evidence type="ECO:0000313" key="8">
    <source>
        <dbReference type="EMBL" id="AQQ54717.1"/>
    </source>
</evidence>
<protein>
    <recommendedName>
        <fullName evidence="4">Probable 2-phosphosulfolactate phosphatase</fullName>
        <ecNumber evidence="3">3.1.3.71</ecNumber>
    </recommendedName>
</protein>
<dbReference type="Gene3D" id="3.90.1560.10">
    <property type="entry name" value="ComB-like"/>
    <property type="match status" value="1"/>
</dbReference>
<evidence type="ECO:0000256" key="2">
    <source>
        <dbReference type="ARBA" id="ARBA00009997"/>
    </source>
</evidence>
<dbReference type="InterPro" id="IPR036702">
    <property type="entry name" value="ComB-like_sf"/>
</dbReference>
<organism evidence="8 9">
    <name type="scientific">Planococcus lenghuensis</name>
    <dbReference type="NCBI Taxonomy" id="2213202"/>
    <lineage>
        <taxon>Bacteria</taxon>
        <taxon>Bacillati</taxon>
        <taxon>Bacillota</taxon>
        <taxon>Bacilli</taxon>
        <taxon>Bacillales</taxon>
        <taxon>Caryophanaceae</taxon>
        <taxon>Planococcus</taxon>
    </lineage>
</organism>
<keyword evidence="5" id="KW-0378">Hydrolase</keyword>
<dbReference type="GO" id="GO:0050545">
    <property type="term" value="F:sulfopyruvate decarboxylase activity"/>
    <property type="evidence" value="ECO:0007669"/>
    <property type="project" value="TreeGrafter"/>
</dbReference>
<evidence type="ECO:0000256" key="3">
    <source>
        <dbReference type="ARBA" id="ARBA00012953"/>
    </source>
</evidence>
<evidence type="ECO:0000256" key="5">
    <source>
        <dbReference type="ARBA" id="ARBA00022801"/>
    </source>
</evidence>
<comment type="similarity">
    <text evidence="2">Belongs to the ComB family.</text>
</comment>
<evidence type="ECO:0000256" key="1">
    <source>
        <dbReference type="ARBA" id="ARBA00001946"/>
    </source>
</evidence>
<dbReference type="InterPro" id="IPR005238">
    <property type="entry name" value="ComB-like"/>
</dbReference>
<dbReference type="PANTHER" id="PTHR37311:SF1">
    <property type="entry name" value="2-PHOSPHOSULFOLACTATE PHOSPHATASE-RELATED"/>
    <property type="match status" value="1"/>
</dbReference>
<dbReference type="GO" id="GO:0000287">
    <property type="term" value="F:magnesium ion binding"/>
    <property type="evidence" value="ECO:0007669"/>
    <property type="project" value="InterPro"/>
</dbReference>
<comment type="cofactor">
    <cofactor evidence="1">
        <name>Mg(2+)</name>
        <dbReference type="ChEBI" id="CHEBI:18420"/>
    </cofactor>
</comment>
<reference evidence="8 9" key="1">
    <citation type="submission" date="2017-02" db="EMBL/GenBank/DDBJ databases">
        <title>The complete genomic sequence of a novel cold adapted crude oil-degrading bacterium Planococcus qaidamina Y42.</title>
        <authorList>
            <person name="Yang R."/>
        </authorList>
    </citation>
    <scope>NUCLEOTIDE SEQUENCE [LARGE SCALE GENOMIC DNA]</scope>
    <source>
        <strain evidence="8 9">Y42</strain>
    </source>
</reference>
<dbReference type="AlphaFoldDB" id="A0A1Q2L3T7"/>
<gene>
    <name evidence="8" type="ORF">B0X71_17485</name>
</gene>
<proteinExistence type="inferred from homology"/>
<dbReference type="GO" id="GO:0050532">
    <property type="term" value="F:2-phosphosulfolactate phosphatase activity"/>
    <property type="evidence" value="ECO:0007669"/>
    <property type="project" value="UniProtKB-EC"/>
</dbReference>
<dbReference type="Proteomes" id="UP000188184">
    <property type="component" value="Chromosome"/>
</dbReference>
<dbReference type="EMBL" id="CP019640">
    <property type="protein sequence ID" value="AQQ54717.1"/>
    <property type="molecule type" value="Genomic_DNA"/>
</dbReference>
<dbReference type="EC" id="3.1.3.71" evidence="3"/>
<keyword evidence="9" id="KW-1185">Reference proteome</keyword>
<comment type="catalytic activity">
    <reaction evidence="7">
        <text>(2R)-O-phospho-3-sulfolactate + H2O = (2R)-3-sulfolactate + phosphate</text>
        <dbReference type="Rhea" id="RHEA:23416"/>
        <dbReference type="ChEBI" id="CHEBI:15377"/>
        <dbReference type="ChEBI" id="CHEBI:15597"/>
        <dbReference type="ChEBI" id="CHEBI:43474"/>
        <dbReference type="ChEBI" id="CHEBI:58738"/>
        <dbReference type="EC" id="3.1.3.71"/>
    </reaction>
</comment>
<evidence type="ECO:0000313" key="9">
    <source>
        <dbReference type="Proteomes" id="UP000188184"/>
    </source>
</evidence>
<accession>A0A1Q2L3T7</accession>
<evidence type="ECO:0000256" key="4">
    <source>
        <dbReference type="ARBA" id="ARBA00021948"/>
    </source>
</evidence>
<evidence type="ECO:0000256" key="7">
    <source>
        <dbReference type="ARBA" id="ARBA00033711"/>
    </source>
</evidence>
<dbReference type="KEGG" id="pmar:B0X71_17485"/>
<dbReference type="OrthoDB" id="4913at2"/>
<sequence length="248" mass="27496">MRKIHVVTQKEAVDEQKLAGCTAVVIDVFLATSTIAFLLTNNYEPIYTVKDSEHALALASWLEEPYILLGETRGKCIEGFQYPDPCLIKFVQEKKAAIICSTNGTRAIESAKKAKILYISSLVNGHKVAEHISMQTDDSSIVLICAGNDDRFSMEDFVGAGQIIDRLLKGEEYALSDAAKLARDTYLSSSAISFRNLLDCETASLLRSFEFENSMDLVIEHHEKVEVVPIFKGNKVVQELLPTGERST</sequence>